<evidence type="ECO:0000256" key="2">
    <source>
        <dbReference type="ARBA" id="ARBA00022475"/>
    </source>
</evidence>
<accession>A0A4Z2EP07</accession>
<dbReference type="PANTHER" id="PTHR12447:SF3">
    <property type="entry name" value="ANKYRIN REPEAT DOMAIN-CONTAINING PROTEIN 13B"/>
    <property type="match status" value="1"/>
</dbReference>
<dbReference type="Proteomes" id="UP000314294">
    <property type="component" value="Unassembled WGS sequence"/>
</dbReference>
<sequence>MTCPAITNPAALTAEEYFNPGSSPTQRDIGHPCQLTTKTQSVIVLRQSMNGARDVVPIIDLMAISNGLFAKLRDFITLRLPPGFPVMIASCRAGEIPPCVFEAPAGYSMLTGGKQRDSMRDEEEDLLQFAIQQSLLEAGSEYDQVSWEGSV</sequence>
<keyword evidence="3" id="KW-0677">Repeat</keyword>
<dbReference type="InterPro" id="IPR021832">
    <property type="entry name" value="ANKRD13"/>
</dbReference>
<proteinExistence type="predicted"/>
<dbReference type="OrthoDB" id="1585644at2759"/>
<name>A0A4Z2EP07_9TELE</name>
<organism evidence="6 7">
    <name type="scientific">Liparis tanakae</name>
    <name type="common">Tanaka's snailfish</name>
    <dbReference type="NCBI Taxonomy" id="230148"/>
    <lineage>
        <taxon>Eukaryota</taxon>
        <taxon>Metazoa</taxon>
        <taxon>Chordata</taxon>
        <taxon>Craniata</taxon>
        <taxon>Vertebrata</taxon>
        <taxon>Euteleostomi</taxon>
        <taxon>Actinopterygii</taxon>
        <taxon>Neopterygii</taxon>
        <taxon>Teleostei</taxon>
        <taxon>Neoteleostei</taxon>
        <taxon>Acanthomorphata</taxon>
        <taxon>Eupercaria</taxon>
        <taxon>Perciformes</taxon>
        <taxon>Cottioidei</taxon>
        <taxon>Cottales</taxon>
        <taxon>Liparidae</taxon>
        <taxon>Liparis</taxon>
    </lineage>
</organism>
<evidence type="ECO:0000313" key="6">
    <source>
        <dbReference type="EMBL" id="TNN30495.1"/>
    </source>
</evidence>
<dbReference type="Pfam" id="PF11904">
    <property type="entry name" value="ANKRD13_C"/>
    <property type="match status" value="1"/>
</dbReference>
<reference evidence="6 7" key="1">
    <citation type="submission" date="2019-03" db="EMBL/GenBank/DDBJ databases">
        <title>First draft genome of Liparis tanakae, snailfish: a comprehensive survey of snailfish specific genes.</title>
        <authorList>
            <person name="Kim W."/>
            <person name="Song I."/>
            <person name="Jeong J.-H."/>
            <person name="Kim D."/>
            <person name="Kim S."/>
            <person name="Ryu S."/>
            <person name="Song J.Y."/>
            <person name="Lee S.K."/>
        </authorList>
    </citation>
    <scope>NUCLEOTIDE SEQUENCE [LARGE SCALE GENOMIC DNA]</scope>
    <source>
        <tissue evidence="6">Muscle</tissue>
    </source>
</reference>
<evidence type="ECO:0000256" key="1">
    <source>
        <dbReference type="ARBA" id="ARBA00004236"/>
    </source>
</evidence>
<keyword evidence="7" id="KW-1185">Reference proteome</keyword>
<evidence type="ECO:0000259" key="5">
    <source>
        <dbReference type="Pfam" id="PF11904"/>
    </source>
</evidence>
<protein>
    <submittedName>
        <fullName evidence="6">Ankyrin repeat domain-containing protein 13B</fullName>
    </submittedName>
</protein>
<dbReference type="GO" id="GO:0005886">
    <property type="term" value="C:plasma membrane"/>
    <property type="evidence" value="ECO:0007669"/>
    <property type="project" value="UniProtKB-SubCell"/>
</dbReference>
<feature type="domain" description="Ankyrin repeat" evidence="5">
    <location>
        <begin position="7"/>
        <end position="89"/>
    </location>
</feature>
<dbReference type="PANTHER" id="PTHR12447">
    <property type="entry name" value="ANKYRIN REPEAT DOMAIN-CONTAINING PROTEIN 13"/>
    <property type="match status" value="1"/>
</dbReference>
<keyword evidence="2" id="KW-1003">Cell membrane</keyword>
<comment type="subcellular location">
    <subcellularLocation>
        <location evidence="1">Cell membrane</location>
    </subcellularLocation>
</comment>
<dbReference type="InterPro" id="IPR055285">
    <property type="entry name" value="ANKRD13_C"/>
</dbReference>
<dbReference type="GO" id="GO:0005737">
    <property type="term" value="C:cytoplasm"/>
    <property type="evidence" value="ECO:0007669"/>
    <property type="project" value="TreeGrafter"/>
</dbReference>
<dbReference type="EMBL" id="SRLO01004426">
    <property type="protein sequence ID" value="TNN30495.1"/>
    <property type="molecule type" value="Genomic_DNA"/>
</dbReference>
<dbReference type="AlphaFoldDB" id="A0A4Z2EP07"/>
<keyword evidence="4" id="KW-0472">Membrane</keyword>
<dbReference type="PROSITE" id="PS50330">
    <property type="entry name" value="UIM"/>
    <property type="match status" value="1"/>
</dbReference>
<evidence type="ECO:0000313" key="7">
    <source>
        <dbReference type="Proteomes" id="UP000314294"/>
    </source>
</evidence>
<evidence type="ECO:0000256" key="4">
    <source>
        <dbReference type="ARBA" id="ARBA00023136"/>
    </source>
</evidence>
<comment type="caution">
    <text evidence="6">The sequence shown here is derived from an EMBL/GenBank/DDBJ whole genome shotgun (WGS) entry which is preliminary data.</text>
</comment>
<dbReference type="InterPro" id="IPR003903">
    <property type="entry name" value="UIM_dom"/>
</dbReference>
<evidence type="ECO:0000256" key="3">
    <source>
        <dbReference type="ARBA" id="ARBA00022737"/>
    </source>
</evidence>
<gene>
    <name evidence="6" type="primary">ANKRD13B_1</name>
    <name evidence="6" type="ORF">EYF80_059354</name>
</gene>